<name>A0AAE4AMA2_9BACT</name>
<reference evidence="1" key="1">
    <citation type="submission" date="2023-07" db="EMBL/GenBank/DDBJ databases">
        <title>Genomic Encyclopedia of Type Strains, Phase IV (KMG-IV): sequencing the most valuable type-strain genomes for metagenomic binning, comparative biology and taxonomic classification.</title>
        <authorList>
            <person name="Goeker M."/>
        </authorList>
    </citation>
    <scope>NUCLEOTIDE SEQUENCE</scope>
    <source>
        <strain evidence="1">DSM 24202</strain>
    </source>
</reference>
<evidence type="ECO:0000313" key="2">
    <source>
        <dbReference type="Proteomes" id="UP001238163"/>
    </source>
</evidence>
<dbReference type="RefSeq" id="WP_307260442.1">
    <property type="nucleotide sequence ID" value="NZ_JAUSVL010000001.1"/>
</dbReference>
<dbReference type="EMBL" id="JAUSVL010000001">
    <property type="protein sequence ID" value="MDQ0289104.1"/>
    <property type="molecule type" value="Genomic_DNA"/>
</dbReference>
<dbReference type="AlphaFoldDB" id="A0AAE4AMA2"/>
<accession>A0AAE4AMA2</accession>
<comment type="caution">
    <text evidence="1">The sequence shown here is derived from an EMBL/GenBank/DDBJ whole genome shotgun (WGS) entry which is preliminary data.</text>
</comment>
<proteinExistence type="predicted"/>
<dbReference type="SUPFAM" id="SSF109709">
    <property type="entry name" value="KorB DNA-binding domain-like"/>
    <property type="match status" value="1"/>
</dbReference>
<evidence type="ECO:0008006" key="3">
    <source>
        <dbReference type="Google" id="ProtNLM"/>
    </source>
</evidence>
<gene>
    <name evidence="1" type="ORF">J3R75_001211</name>
</gene>
<organism evidence="1 2">
    <name type="scientific">Oligosphaera ethanolica</name>
    <dbReference type="NCBI Taxonomy" id="760260"/>
    <lineage>
        <taxon>Bacteria</taxon>
        <taxon>Pseudomonadati</taxon>
        <taxon>Lentisphaerota</taxon>
        <taxon>Oligosphaeria</taxon>
        <taxon>Oligosphaerales</taxon>
        <taxon>Oligosphaeraceae</taxon>
        <taxon>Oligosphaera</taxon>
    </lineage>
</organism>
<sequence>MKTVTTDLLPNGNLQVSVPICLKQHGNGKKVIVPGADAVDPSRQAFLLAVARGRRWQRLIDEGKVENVKTLAAAIGRDISYVARIIRLSVLAPDIIAGAIAGEDFAGLSVDLARRAIPDLWSDQKELLTR</sequence>
<dbReference type="Proteomes" id="UP001238163">
    <property type="component" value="Unassembled WGS sequence"/>
</dbReference>
<protein>
    <recommendedName>
        <fullName evidence="3">Bacteriophage-related protein</fullName>
    </recommendedName>
</protein>
<evidence type="ECO:0000313" key="1">
    <source>
        <dbReference type="EMBL" id="MDQ0289104.1"/>
    </source>
</evidence>
<keyword evidence="2" id="KW-1185">Reference proteome</keyword>